<dbReference type="InterPro" id="IPR011010">
    <property type="entry name" value="DNA_brk_join_enz"/>
</dbReference>
<keyword evidence="2" id="KW-0229">DNA integration</keyword>
<evidence type="ECO:0000313" key="6">
    <source>
        <dbReference type="Proteomes" id="UP000184277"/>
    </source>
</evidence>
<evidence type="ECO:0000256" key="3">
    <source>
        <dbReference type="ARBA" id="ARBA00023125"/>
    </source>
</evidence>
<evidence type="ECO:0000256" key="4">
    <source>
        <dbReference type="ARBA" id="ARBA00023172"/>
    </source>
</evidence>
<dbReference type="PANTHER" id="PTHR30349:SF41">
    <property type="entry name" value="INTEGRASE_RECOMBINASE PROTEIN MJ0367-RELATED"/>
    <property type="match status" value="1"/>
</dbReference>
<dbReference type="CDD" id="cd01184">
    <property type="entry name" value="INT_C_like_1"/>
    <property type="match status" value="1"/>
</dbReference>
<accession>A0A1M0SWC4</accession>
<reference evidence="5 6" key="1">
    <citation type="submission" date="2016-10" db="EMBL/GenBank/DDBJ databases">
        <title>Comprehensive resistome analysis reveals the prevalence of NDM and MCR-1 in Chinese poultry production.</title>
        <authorList>
            <person name="Wang Y."/>
            <person name="Zhang R."/>
            <person name="Li J."/>
            <person name="Wu Z."/>
            <person name="Wenjuan Y."/>
            <person name="Schwarz S."/>
            <person name="Tyrrell J."/>
            <person name="Zheng Y."/>
            <person name="Wang S."/>
            <person name="Shen Z."/>
            <person name="Liu Z."/>
            <person name="Lei L."/>
            <person name="Li M."/>
            <person name="Zhang Q."/>
            <person name="Wu C."/>
            <person name="Zhang Q."/>
            <person name="Wu Y."/>
            <person name="Walsh T."/>
            <person name="Shen J."/>
        </authorList>
    </citation>
    <scope>NUCLEOTIDE SEQUENCE [LARGE SCALE GENOMIC DNA]</scope>
    <source>
        <strain evidence="5 6">570</strain>
    </source>
</reference>
<dbReference type="SUPFAM" id="SSF56349">
    <property type="entry name" value="DNA breaking-rejoining enzymes"/>
    <property type="match status" value="1"/>
</dbReference>
<sequence>MAQRDNLYRRSSGIYVVRIAVPARYRLYTGQREIHASTETNDIRKARAIAAVLLAVWQRCLGEYQKLDREKLVSSAPALAGEGMISLAEFCGLTSASLQQVAQRLLDTNIPLFWLADGRPAYYVEDLSLVDKDDPEVSGFIIDSAINIGIRGSLSGYVQPLVSSRILRQMIAGEPLDAETAFKSSEASSKAAWFVDFPGVEISPNSLMIHRVQAERLRLFWLSHSTAVSPVMPEKPKAITPVLLPSSILDNEYVNRKYYSVKMSELCEKYIRYKRGGKFTEKAENRVREGFGLFLEVMGDSTLEKVDRDFLRKYESLLRSIPARRDLAKIRYKINDVHELIVKAKENGDPLMSDNAVRKYMRILFEAFQWADGEGIFIKSPANKFFAPVENEKMDQDFKSDFTDGDLNAIFGMPWYKRGTVDKNSQGQFHHYRAFHYWLPLIGFFTGARINELCQLYLDDIKQDTVGFYFFEISNERADQSLKTIHSRRKIPLHPTLIKLGLVRYCEALKKAGHERLFPELPYHPVKGYGDKASDWFNRSLLKERLGFEKESKKSFHSFRHTFSTRLKQAGIDSETRAQFVGHIRGSGETENRYSKDHPPAALYAVLESVTLGLPEVAPFVCEDGVVAVADALRIKQNNKSRKEPQ</sequence>
<dbReference type="Pfam" id="PF00589">
    <property type="entry name" value="Phage_integrase"/>
    <property type="match status" value="1"/>
</dbReference>
<evidence type="ECO:0000256" key="1">
    <source>
        <dbReference type="ARBA" id="ARBA00008857"/>
    </source>
</evidence>
<dbReference type="PANTHER" id="PTHR30349">
    <property type="entry name" value="PHAGE INTEGRASE-RELATED"/>
    <property type="match status" value="1"/>
</dbReference>
<keyword evidence="4" id="KW-0233">DNA recombination</keyword>
<dbReference type="InterPro" id="IPR013762">
    <property type="entry name" value="Integrase-like_cat_sf"/>
</dbReference>
<evidence type="ECO:0000313" key="5">
    <source>
        <dbReference type="EMBL" id="OJR45969.1"/>
    </source>
</evidence>
<dbReference type="GO" id="GO:0006310">
    <property type="term" value="P:DNA recombination"/>
    <property type="evidence" value="ECO:0007669"/>
    <property type="project" value="UniProtKB-KW"/>
</dbReference>
<keyword evidence="3" id="KW-0238">DNA-binding</keyword>
<dbReference type="InterPro" id="IPR050090">
    <property type="entry name" value="Tyrosine_recombinase_XerCD"/>
</dbReference>
<dbReference type="InterPro" id="IPR046668">
    <property type="entry name" value="DUF6538"/>
</dbReference>
<dbReference type="PROSITE" id="PS51898">
    <property type="entry name" value="TYR_RECOMBINASE"/>
    <property type="match status" value="1"/>
</dbReference>
<gene>
    <name evidence="5" type="ORF">BK383_27340</name>
</gene>
<dbReference type="Pfam" id="PF20172">
    <property type="entry name" value="DUF6538"/>
    <property type="match status" value="1"/>
</dbReference>
<comment type="caution">
    <text evidence="5">The sequence shown here is derived from an EMBL/GenBank/DDBJ whole genome shotgun (WGS) entry which is preliminary data.</text>
</comment>
<organism evidence="5 6">
    <name type="scientific">Escherichia coli</name>
    <dbReference type="NCBI Taxonomy" id="562"/>
    <lineage>
        <taxon>Bacteria</taxon>
        <taxon>Pseudomonadati</taxon>
        <taxon>Pseudomonadota</taxon>
        <taxon>Gammaproteobacteria</taxon>
        <taxon>Enterobacterales</taxon>
        <taxon>Enterobacteriaceae</taxon>
        <taxon>Escherichia</taxon>
    </lineage>
</organism>
<dbReference type="Gene3D" id="1.10.443.10">
    <property type="entry name" value="Intergrase catalytic core"/>
    <property type="match status" value="1"/>
</dbReference>
<protein>
    <submittedName>
        <fullName evidence="5">Integrase</fullName>
    </submittedName>
</protein>
<dbReference type="Proteomes" id="UP000184277">
    <property type="component" value="Unassembled WGS sequence"/>
</dbReference>
<dbReference type="GO" id="GO:0015074">
    <property type="term" value="P:DNA integration"/>
    <property type="evidence" value="ECO:0007669"/>
    <property type="project" value="UniProtKB-KW"/>
</dbReference>
<dbReference type="GO" id="GO:0003677">
    <property type="term" value="F:DNA binding"/>
    <property type="evidence" value="ECO:0007669"/>
    <property type="project" value="UniProtKB-KW"/>
</dbReference>
<evidence type="ECO:0000256" key="2">
    <source>
        <dbReference type="ARBA" id="ARBA00022908"/>
    </source>
</evidence>
<proteinExistence type="inferred from homology"/>
<dbReference type="AlphaFoldDB" id="A0A1M0SWC4"/>
<dbReference type="EMBL" id="MOKI01000098">
    <property type="protein sequence ID" value="OJR45969.1"/>
    <property type="molecule type" value="Genomic_DNA"/>
</dbReference>
<name>A0A1M0SWC4_ECOLX</name>
<comment type="similarity">
    <text evidence="1">Belongs to the 'phage' integrase family.</text>
</comment>
<dbReference type="RefSeq" id="WP_072647980.1">
    <property type="nucleotide sequence ID" value="NZ_CP018770.2"/>
</dbReference>
<dbReference type="InterPro" id="IPR002104">
    <property type="entry name" value="Integrase_catalytic"/>
</dbReference>